<dbReference type="Proteomes" id="UP001186974">
    <property type="component" value="Unassembled WGS sequence"/>
</dbReference>
<accession>A0ACC3DYF5</accession>
<reference evidence="1" key="1">
    <citation type="submission" date="2024-09" db="EMBL/GenBank/DDBJ databases">
        <title>Black Yeasts Isolated from many extreme environments.</title>
        <authorList>
            <person name="Coleine C."/>
            <person name="Stajich J.E."/>
            <person name="Selbmann L."/>
        </authorList>
    </citation>
    <scope>NUCLEOTIDE SEQUENCE</scope>
    <source>
        <strain evidence="1">CCFEE 5737</strain>
    </source>
</reference>
<gene>
    <name evidence="1" type="ORF">LTS18_001455</name>
</gene>
<proteinExistence type="predicted"/>
<protein>
    <submittedName>
        <fullName evidence="1">Uncharacterized protein</fullName>
    </submittedName>
</protein>
<sequence length="63" mass="6906">MTEDLEQVAPQSFSFAPPGDSIASRSLNLDSEQRAMMAKGKAPPKDKVLTKHERLPKDDVPPT</sequence>
<name>A0ACC3DYF5_9PEZI</name>
<feature type="non-terminal residue" evidence="1">
    <location>
        <position position="63"/>
    </location>
</feature>
<evidence type="ECO:0000313" key="1">
    <source>
        <dbReference type="EMBL" id="KAK3081824.1"/>
    </source>
</evidence>
<organism evidence="1 2">
    <name type="scientific">Coniosporium uncinatum</name>
    <dbReference type="NCBI Taxonomy" id="93489"/>
    <lineage>
        <taxon>Eukaryota</taxon>
        <taxon>Fungi</taxon>
        <taxon>Dikarya</taxon>
        <taxon>Ascomycota</taxon>
        <taxon>Pezizomycotina</taxon>
        <taxon>Dothideomycetes</taxon>
        <taxon>Dothideomycetes incertae sedis</taxon>
        <taxon>Coniosporium</taxon>
    </lineage>
</organism>
<dbReference type="EMBL" id="JAWDJW010000057">
    <property type="protein sequence ID" value="KAK3081824.1"/>
    <property type="molecule type" value="Genomic_DNA"/>
</dbReference>
<keyword evidence="2" id="KW-1185">Reference proteome</keyword>
<comment type="caution">
    <text evidence="1">The sequence shown here is derived from an EMBL/GenBank/DDBJ whole genome shotgun (WGS) entry which is preliminary data.</text>
</comment>
<evidence type="ECO:0000313" key="2">
    <source>
        <dbReference type="Proteomes" id="UP001186974"/>
    </source>
</evidence>